<dbReference type="AlphaFoldDB" id="A0A8E2DPI0"/>
<dbReference type="Proteomes" id="UP000250043">
    <property type="component" value="Unassembled WGS sequence"/>
</dbReference>
<dbReference type="Pfam" id="PF01636">
    <property type="entry name" value="APH"/>
    <property type="match status" value="1"/>
</dbReference>
<dbReference type="PANTHER" id="PTHR21310">
    <property type="entry name" value="AMINOGLYCOSIDE PHOSPHOTRANSFERASE-RELATED-RELATED"/>
    <property type="match status" value="1"/>
</dbReference>
<gene>
    <name evidence="3" type="ORF">OBBRIDRAFT_790383</name>
</gene>
<name>A0A8E2DPI0_9APHY</name>
<dbReference type="PANTHER" id="PTHR21310:SF13">
    <property type="entry name" value="AMINOGLYCOSIDE PHOSPHOTRANSFERASE DOMAIN-CONTAINING PROTEIN"/>
    <property type="match status" value="1"/>
</dbReference>
<protein>
    <recommendedName>
        <fullName evidence="2">Aminoglycoside phosphotransferase domain-containing protein</fullName>
    </recommendedName>
</protein>
<evidence type="ECO:0000256" key="1">
    <source>
        <dbReference type="SAM" id="MobiDB-lite"/>
    </source>
</evidence>
<feature type="region of interest" description="Disordered" evidence="1">
    <location>
        <begin position="609"/>
        <end position="652"/>
    </location>
</feature>
<feature type="compositionally biased region" description="Acidic residues" evidence="1">
    <location>
        <begin position="401"/>
        <end position="411"/>
    </location>
</feature>
<dbReference type="OrthoDB" id="10003767at2759"/>
<dbReference type="InterPro" id="IPR002575">
    <property type="entry name" value="Aminoglycoside_PTrfase"/>
</dbReference>
<feature type="region of interest" description="Disordered" evidence="1">
    <location>
        <begin position="382"/>
        <end position="411"/>
    </location>
</feature>
<feature type="compositionally biased region" description="Low complexity" evidence="1">
    <location>
        <begin position="268"/>
        <end position="283"/>
    </location>
</feature>
<dbReference type="InterPro" id="IPR051678">
    <property type="entry name" value="AGP_Transferase"/>
</dbReference>
<evidence type="ECO:0000313" key="4">
    <source>
        <dbReference type="Proteomes" id="UP000250043"/>
    </source>
</evidence>
<dbReference type="SUPFAM" id="SSF56112">
    <property type="entry name" value="Protein kinase-like (PK-like)"/>
    <property type="match status" value="1"/>
</dbReference>
<dbReference type="EMBL" id="KV722356">
    <property type="protein sequence ID" value="OCH93356.1"/>
    <property type="molecule type" value="Genomic_DNA"/>
</dbReference>
<proteinExistence type="predicted"/>
<evidence type="ECO:0000313" key="3">
    <source>
        <dbReference type="EMBL" id="OCH93356.1"/>
    </source>
</evidence>
<feature type="region of interest" description="Disordered" evidence="1">
    <location>
        <begin position="1"/>
        <end position="21"/>
    </location>
</feature>
<feature type="domain" description="Aminoglycoside phosphotransferase" evidence="2">
    <location>
        <begin position="141"/>
        <end position="246"/>
    </location>
</feature>
<organism evidence="3 4">
    <name type="scientific">Obba rivulosa</name>
    <dbReference type="NCBI Taxonomy" id="1052685"/>
    <lineage>
        <taxon>Eukaryota</taxon>
        <taxon>Fungi</taxon>
        <taxon>Dikarya</taxon>
        <taxon>Basidiomycota</taxon>
        <taxon>Agaricomycotina</taxon>
        <taxon>Agaricomycetes</taxon>
        <taxon>Polyporales</taxon>
        <taxon>Gelatoporiaceae</taxon>
        <taxon>Obba</taxon>
    </lineage>
</organism>
<accession>A0A8E2DPI0</accession>
<feature type="region of interest" description="Disordered" evidence="1">
    <location>
        <begin position="268"/>
        <end position="287"/>
    </location>
</feature>
<keyword evidence="4" id="KW-1185">Reference proteome</keyword>
<feature type="compositionally biased region" description="Basic and acidic residues" evidence="1">
    <location>
        <begin position="635"/>
        <end position="644"/>
    </location>
</feature>
<reference evidence="3 4" key="1">
    <citation type="submission" date="2016-07" db="EMBL/GenBank/DDBJ databases">
        <title>Draft genome of the white-rot fungus Obba rivulosa 3A-2.</title>
        <authorList>
            <consortium name="DOE Joint Genome Institute"/>
            <person name="Miettinen O."/>
            <person name="Riley R."/>
            <person name="Acob R."/>
            <person name="Barry K."/>
            <person name="Cullen D."/>
            <person name="De Vries R."/>
            <person name="Hainaut M."/>
            <person name="Hatakka A."/>
            <person name="Henrissat B."/>
            <person name="Hilden K."/>
            <person name="Kuo R."/>
            <person name="Labutti K."/>
            <person name="Lipzen A."/>
            <person name="Makela M.R."/>
            <person name="Sandor L."/>
            <person name="Spatafora J.W."/>
            <person name="Grigoriev I.V."/>
            <person name="Hibbett D.S."/>
        </authorList>
    </citation>
    <scope>NUCLEOTIDE SEQUENCE [LARGE SCALE GENOMIC DNA]</scope>
    <source>
        <strain evidence="3 4">3A-2</strain>
    </source>
</reference>
<evidence type="ECO:0000259" key="2">
    <source>
        <dbReference type="Pfam" id="PF01636"/>
    </source>
</evidence>
<sequence length="717" mass="80261">MPVPVRVESRPTSCGGGAKRPRAKKLDLYQLLSTDRPHKSDRMLTRGHLERRHTMFRDNHAPIDLPDTPRPPEAFDHFTAMQADRCSKPPLQWDWDLEHEDRKKEAKADAAVHNAQPFQVDRKLLKDIVQTTMSADVARIQFLGAGTFHKGYLITLVDAREVVARVARRFMPRLKTESEVATMLYLREHTSIPVPTIYHYDSNPYNRLGGEYILMSKAQGVPLAQVFNSISHNELTALLENFAALLMPLFAHRFPRIGSLYLGPDPDPLSDSTSTIPTPTATSRPCPASIASAASRAEDALTRKDAPARHEYHVGPIISWPFFGSGRGELTHPAELARGPWRSTHAYLAAAAEREVRGVVLENEGKAAPHRLHLDPDEIHSSRHHHISALPGDESDKSDEWDWEESEQEWDGPGDSMYCDYRRMQRTTFLVAHLKEREQRVKEEMARFLRMMGRLGAVSHEEGDGGGGGGEEFALDCHDLSLENVFVDERDHSKISCIIDWESTTTRPLWACAHVPSFLQSSPFTAKLFRATVERLTHESRTIVVKGRMLDLASVAAEWLHHEASGARLRMAHRCIEWDGWEEGLVESILGPEDQEDDWFKSWEEVAQDAPTPVESLPESPLASDSTTLTEEGSDGERAKDGPKPKPRAQVPMAAKVVAVEKEKEKLLNATGDVCGGRGGELGRRLEAWLHVNGDGDGRVGLARRWEGAEEPVHEVV</sequence>
<dbReference type="InterPro" id="IPR011009">
    <property type="entry name" value="Kinase-like_dom_sf"/>
</dbReference>